<reference evidence="16" key="2">
    <citation type="submission" date="2020-08" db="EMBL/GenBank/DDBJ databases">
        <title>Complete genome sequence of Weissella confusa strain FS54 provides insights into metabolic potential.</title>
        <authorList>
            <person name="Fhoula I."/>
            <person name="Najjari A."/>
            <person name="Lekired A."/>
            <person name="Bessrour-Aouam N."/>
            <person name="Jaballah S."/>
            <person name="Klibi N."/>
            <person name="Ouzari H.-I."/>
        </authorList>
    </citation>
    <scope>NUCLEOTIDE SEQUENCE</scope>
    <source>
        <strain evidence="16">FS54</strain>
    </source>
</reference>
<dbReference type="Pfam" id="PF01687">
    <property type="entry name" value="Flavokinase"/>
    <property type="match status" value="1"/>
</dbReference>
<sequence length="313" mass="34574">MEVMTLHHPFDNEKIADEPVVLAMGFFDGVHAGHRAVIERAQVEAQRRGVKLAVLTYDQHASIVFKTHDAPLTYLTTLPRKLELLASLGVDIAYVVNFTSALAKVAPQDFVDQYMVGLHAQAVVAGFDHTYGARDAAADMAHLPAYAQGRFDVIEVARVDVDGEEGASTRARQLVDTGRVDELNVLLTQPYETTGVVVHGEARGREMGYPTANIETTPGERLPGVGVYTVELQVGNQWYGGMASIGYNVTFGENRPKTVEINLFDFATEIYGEHVKVRWHHYIRGEMKFDGMAGLIAKLADDESVSRRFLAER</sequence>
<dbReference type="SUPFAM" id="SSF82114">
    <property type="entry name" value="Riboflavin kinase-like"/>
    <property type="match status" value="1"/>
</dbReference>
<keyword evidence="3 14" id="KW-0285">Flavoprotein</keyword>
<evidence type="ECO:0000256" key="9">
    <source>
        <dbReference type="ARBA" id="ARBA00022827"/>
    </source>
</evidence>
<comment type="similarity">
    <text evidence="14">Belongs to the ribF family.</text>
</comment>
<keyword evidence="7 14" id="KW-0547">Nucleotide-binding</keyword>
<dbReference type="EMBL" id="JACSZT010000008">
    <property type="protein sequence ID" value="MBC6499086.1"/>
    <property type="molecule type" value="Genomic_DNA"/>
</dbReference>
<dbReference type="Pfam" id="PF06574">
    <property type="entry name" value="FAD_syn"/>
    <property type="match status" value="1"/>
</dbReference>
<dbReference type="CDD" id="cd02064">
    <property type="entry name" value="FAD_synthetase_N"/>
    <property type="match status" value="1"/>
</dbReference>
<comment type="catalytic activity">
    <reaction evidence="12 14">
        <text>riboflavin + ATP = FMN + ADP + H(+)</text>
        <dbReference type="Rhea" id="RHEA:14357"/>
        <dbReference type="ChEBI" id="CHEBI:15378"/>
        <dbReference type="ChEBI" id="CHEBI:30616"/>
        <dbReference type="ChEBI" id="CHEBI:57986"/>
        <dbReference type="ChEBI" id="CHEBI:58210"/>
        <dbReference type="ChEBI" id="CHEBI:456216"/>
        <dbReference type="EC" id="2.7.1.26"/>
    </reaction>
</comment>
<evidence type="ECO:0000256" key="3">
    <source>
        <dbReference type="ARBA" id="ARBA00022630"/>
    </source>
</evidence>
<dbReference type="SMART" id="SM00904">
    <property type="entry name" value="Flavokinase"/>
    <property type="match status" value="1"/>
</dbReference>
<evidence type="ECO:0000256" key="7">
    <source>
        <dbReference type="ARBA" id="ARBA00022741"/>
    </source>
</evidence>
<dbReference type="EC" id="2.7.7.2" evidence="14"/>
<keyword evidence="20" id="KW-1185">Reference proteome</keyword>
<dbReference type="EMBL" id="JAAOCX010000002">
    <property type="protein sequence ID" value="MBJ7631875.1"/>
    <property type="molecule type" value="Genomic_DNA"/>
</dbReference>
<comment type="pathway">
    <text evidence="1 14">Cofactor biosynthesis; FAD biosynthesis; FAD from FMN: step 1/1.</text>
</comment>
<dbReference type="InterPro" id="IPR002606">
    <property type="entry name" value="Riboflavin_kinase_bac"/>
</dbReference>
<evidence type="ECO:0000256" key="12">
    <source>
        <dbReference type="ARBA" id="ARBA00047880"/>
    </source>
</evidence>
<keyword evidence="4 14" id="KW-0288">FMN</keyword>
<proteinExistence type="inferred from homology"/>
<evidence type="ECO:0000259" key="15">
    <source>
        <dbReference type="SMART" id="SM00904"/>
    </source>
</evidence>
<comment type="catalytic activity">
    <reaction evidence="13 14">
        <text>FMN + ATP + H(+) = FAD + diphosphate</text>
        <dbReference type="Rhea" id="RHEA:17237"/>
        <dbReference type="ChEBI" id="CHEBI:15378"/>
        <dbReference type="ChEBI" id="CHEBI:30616"/>
        <dbReference type="ChEBI" id="CHEBI:33019"/>
        <dbReference type="ChEBI" id="CHEBI:57692"/>
        <dbReference type="ChEBI" id="CHEBI:58210"/>
        <dbReference type="EC" id="2.7.7.2"/>
    </reaction>
</comment>
<dbReference type="PIRSF" id="PIRSF004491">
    <property type="entry name" value="FAD_Synth"/>
    <property type="match status" value="1"/>
</dbReference>
<dbReference type="Proteomes" id="UP000728106">
    <property type="component" value="Unassembled WGS sequence"/>
</dbReference>
<keyword evidence="5 14" id="KW-0808">Transferase</keyword>
<dbReference type="Gene3D" id="3.40.50.620">
    <property type="entry name" value="HUPs"/>
    <property type="match status" value="1"/>
</dbReference>
<evidence type="ECO:0000256" key="1">
    <source>
        <dbReference type="ARBA" id="ARBA00004726"/>
    </source>
</evidence>
<dbReference type="FunFam" id="3.40.50.620:FF:000021">
    <property type="entry name" value="Riboflavin biosynthesis protein"/>
    <property type="match status" value="1"/>
</dbReference>
<evidence type="ECO:0000313" key="18">
    <source>
        <dbReference type="EMBL" id="MBJ7639183.1"/>
    </source>
</evidence>
<dbReference type="NCBIfam" id="TIGR00083">
    <property type="entry name" value="ribF"/>
    <property type="match status" value="1"/>
</dbReference>
<dbReference type="Proteomes" id="UP000650485">
    <property type="component" value="Unassembled WGS sequence"/>
</dbReference>
<reference evidence="17 20" key="3">
    <citation type="journal article" date="2021" name="Int. J. Food Microbiol.">
        <title>Safety demonstration of a microbial species for use in the food chain: Weissella confusa.</title>
        <authorList>
            <person name="Bourdichon F."/>
            <person name="Patrone V."/>
            <person name="Fontana A."/>
            <person name="Milani G."/>
            <person name="Morelli L."/>
        </authorList>
    </citation>
    <scope>NUCLEOTIDE SEQUENCE</scope>
    <source>
        <strain evidence="17">CCUG 30943</strain>
        <strain evidence="18 20">CCUG 43002</strain>
    </source>
</reference>
<organism evidence="16 19">
    <name type="scientific">Weissella confusa</name>
    <name type="common">Lactobacillus confusus</name>
    <dbReference type="NCBI Taxonomy" id="1583"/>
    <lineage>
        <taxon>Bacteria</taxon>
        <taxon>Bacillati</taxon>
        <taxon>Bacillota</taxon>
        <taxon>Bacilli</taxon>
        <taxon>Lactobacillales</taxon>
        <taxon>Lactobacillaceae</taxon>
        <taxon>Weissella</taxon>
    </lineage>
</organism>
<keyword evidence="6 14" id="KW-0548">Nucleotidyltransferase</keyword>
<keyword evidence="8 14" id="KW-0418">Kinase</keyword>
<dbReference type="RefSeq" id="WP_087044426.1">
    <property type="nucleotide sequence ID" value="NZ_ALXH01000033.1"/>
</dbReference>
<comment type="caution">
    <text evidence="16">The sequence shown here is derived from an EMBL/GenBank/DDBJ whole genome shotgun (WGS) entry which is preliminary data.</text>
</comment>
<evidence type="ECO:0000256" key="5">
    <source>
        <dbReference type="ARBA" id="ARBA00022679"/>
    </source>
</evidence>
<evidence type="ECO:0000256" key="10">
    <source>
        <dbReference type="ARBA" id="ARBA00022840"/>
    </source>
</evidence>
<evidence type="ECO:0000313" key="19">
    <source>
        <dbReference type="Proteomes" id="UP000650485"/>
    </source>
</evidence>
<dbReference type="PANTHER" id="PTHR22749">
    <property type="entry name" value="RIBOFLAVIN KINASE/FMN ADENYLYLTRANSFERASE"/>
    <property type="match status" value="1"/>
</dbReference>
<dbReference type="Gene3D" id="2.40.30.30">
    <property type="entry name" value="Riboflavin kinase-like"/>
    <property type="match status" value="1"/>
</dbReference>
<dbReference type="InterPro" id="IPR023468">
    <property type="entry name" value="Riboflavin_kinase"/>
</dbReference>
<dbReference type="EMBL" id="JAAOCP010000007">
    <property type="protein sequence ID" value="MBJ7639183.1"/>
    <property type="molecule type" value="Genomic_DNA"/>
</dbReference>
<evidence type="ECO:0000256" key="6">
    <source>
        <dbReference type="ARBA" id="ARBA00022695"/>
    </source>
</evidence>
<keyword evidence="9 14" id="KW-0274">FAD</keyword>
<dbReference type="InterPro" id="IPR015864">
    <property type="entry name" value="FAD_synthase"/>
</dbReference>
<protein>
    <recommendedName>
        <fullName evidence="14">Riboflavin biosynthesis protein</fullName>
    </recommendedName>
    <domain>
        <recommendedName>
            <fullName evidence="14">Riboflavin kinase</fullName>
            <ecNumber evidence="14">2.7.1.26</ecNumber>
        </recommendedName>
        <alternativeName>
            <fullName evidence="14">Flavokinase</fullName>
        </alternativeName>
    </domain>
    <domain>
        <recommendedName>
            <fullName evidence="14">FMN adenylyltransferase</fullName>
            <ecNumber evidence="14">2.7.7.2</ecNumber>
        </recommendedName>
        <alternativeName>
            <fullName evidence="14">FAD pyrophosphorylase</fullName>
        </alternativeName>
        <alternativeName>
            <fullName evidence="14">FAD synthase</fullName>
        </alternativeName>
    </domain>
</protein>
<evidence type="ECO:0000256" key="13">
    <source>
        <dbReference type="ARBA" id="ARBA00049494"/>
    </source>
</evidence>
<dbReference type="PANTHER" id="PTHR22749:SF6">
    <property type="entry name" value="RIBOFLAVIN KINASE"/>
    <property type="match status" value="1"/>
</dbReference>
<evidence type="ECO:0000256" key="8">
    <source>
        <dbReference type="ARBA" id="ARBA00022777"/>
    </source>
</evidence>
<dbReference type="GO" id="GO:0005524">
    <property type="term" value="F:ATP binding"/>
    <property type="evidence" value="ECO:0007669"/>
    <property type="project" value="UniProtKB-UniRule"/>
</dbReference>
<dbReference type="GO" id="GO:0009398">
    <property type="term" value="P:FMN biosynthetic process"/>
    <property type="evidence" value="ECO:0007669"/>
    <property type="project" value="UniProtKB-UniRule"/>
</dbReference>
<evidence type="ECO:0000256" key="2">
    <source>
        <dbReference type="ARBA" id="ARBA00005201"/>
    </source>
</evidence>
<evidence type="ECO:0000256" key="14">
    <source>
        <dbReference type="PIRNR" id="PIRNR004491"/>
    </source>
</evidence>
<feature type="domain" description="Riboflavin kinase" evidence="15">
    <location>
        <begin position="186"/>
        <end position="311"/>
    </location>
</feature>
<evidence type="ECO:0000256" key="4">
    <source>
        <dbReference type="ARBA" id="ARBA00022643"/>
    </source>
</evidence>
<dbReference type="GO" id="GO:0008531">
    <property type="term" value="F:riboflavin kinase activity"/>
    <property type="evidence" value="ECO:0007669"/>
    <property type="project" value="UniProtKB-UniRule"/>
</dbReference>
<dbReference type="Proteomes" id="UP000808038">
    <property type="component" value="Unassembled WGS sequence"/>
</dbReference>
<evidence type="ECO:0000313" key="17">
    <source>
        <dbReference type="EMBL" id="MBJ7631875.1"/>
    </source>
</evidence>
<evidence type="ECO:0000313" key="20">
    <source>
        <dbReference type="Proteomes" id="UP000728106"/>
    </source>
</evidence>
<dbReference type="InterPro" id="IPR015865">
    <property type="entry name" value="Riboflavin_kinase_bac/euk"/>
</dbReference>
<dbReference type="SUPFAM" id="SSF52374">
    <property type="entry name" value="Nucleotidylyl transferase"/>
    <property type="match status" value="1"/>
</dbReference>
<dbReference type="GeneID" id="57978837"/>
<name>A0A1T4J713_WEICO</name>
<dbReference type="AlphaFoldDB" id="A0A1T4J713"/>
<keyword evidence="10 14" id="KW-0067">ATP-binding</keyword>
<dbReference type="EC" id="2.7.1.26" evidence="14"/>
<comment type="pathway">
    <text evidence="2 14">Cofactor biosynthesis; FMN biosynthesis; FMN from riboflavin (ATP route): step 1/1.</text>
</comment>
<dbReference type="InterPro" id="IPR014729">
    <property type="entry name" value="Rossmann-like_a/b/a_fold"/>
</dbReference>
<keyword evidence="11" id="KW-0511">Multifunctional enzyme</keyword>
<accession>A0A1T4J713</accession>
<dbReference type="InterPro" id="IPR023465">
    <property type="entry name" value="Riboflavin_kinase_dom_sf"/>
</dbReference>
<evidence type="ECO:0000256" key="11">
    <source>
        <dbReference type="ARBA" id="ARBA00023268"/>
    </source>
</evidence>
<evidence type="ECO:0000313" key="16">
    <source>
        <dbReference type="EMBL" id="MBC6499086.1"/>
    </source>
</evidence>
<gene>
    <name evidence="16" type="primary">ribF</name>
    <name evidence="16" type="ORF">H7R52_10480</name>
    <name evidence="18" type="ORF">HAU20_07285</name>
    <name evidence="17" type="ORF">HAU43_01985</name>
</gene>
<reference evidence="17" key="1">
    <citation type="submission" date="2020-02" db="EMBL/GenBank/DDBJ databases">
        <authorList>
            <person name="Fontana A."/>
            <person name="Patrone V."/>
            <person name="Morelli L."/>
        </authorList>
    </citation>
    <scope>NUCLEOTIDE SEQUENCE</scope>
    <source>
        <strain evidence="17">CCUG 30943</strain>
        <strain evidence="18">CCUG 43002</strain>
    </source>
</reference>
<dbReference type="GO" id="GO:0009231">
    <property type="term" value="P:riboflavin biosynthetic process"/>
    <property type="evidence" value="ECO:0007669"/>
    <property type="project" value="InterPro"/>
</dbReference>
<dbReference type="GO" id="GO:0003919">
    <property type="term" value="F:FMN adenylyltransferase activity"/>
    <property type="evidence" value="ECO:0007669"/>
    <property type="project" value="UniProtKB-UniRule"/>
</dbReference>
<dbReference type="GO" id="GO:0006747">
    <property type="term" value="P:FAD biosynthetic process"/>
    <property type="evidence" value="ECO:0007669"/>
    <property type="project" value="UniProtKB-UniRule"/>
</dbReference>